<protein>
    <submittedName>
        <fullName evidence="1">Uncharacterized protein</fullName>
    </submittedName>
</protein>
<proteinExistence type="predicted"/>
<evidence type="ECO:0000313" key="2">
    <source>
        <dbReference type="Proteomes" id="UP000494165"/>
    </source>
</evidence>
<gene>
    <name evidence="1" type="ORF">CLODIP_2_CD13010</name>
</gene>
<evidence type="ECO:0000313" key="1">
    <source>
        <dbReference type="EMBL" id="CAB3381927.1"/>
    </source>
</evidence>
<accession>A0A8S1DMX7</accession>
<name>A0A8S1DMX7_9INSE</name>
<keyword evidence="2" id="KW-1185">Reference proteome</keyword>
<dbReference type="AlphaFoldDB" id="A0A8S1DMX7"/>
<reference evidence="1 2" key="1">
    <citation type="submission" date="2020-04" db="EMBL/GenBank/DDBJ databases">
        <authorList>
            <person name="Alioto T."/>
            <person name="Alioto T."/>
            <person name="Gomez Garrido J."/>
        </authorList>
    </citation>
    <scope>NUCLEOTIDE SEQUENCE [LARGE SCALE GENOMIC DNA]</scope>
</reference>
<dbReference type="Proteomes" id="UP000494165">
    <property type="component" value="Unassembled WGS sequence"/>
</dbReference>
<comment type="caution">
    <text evidence="1">The sequence shown here is derived from an EMBL/GenBank/DDBJ whole genome shotgun (WGS) entry which is preliminary data.</text>
</comment>
<dbReference type="EMBL" id="CADEPI010000251">
    <property type="protein sequence ID" value="CAB3381927.1"/>
    <property type="molecule type" value="Genomic_DNA"/>
</dbReference>
<sequence length="111" mass="12718">MELVTVSTSQTKRACLPKALKWEGKSRFFAGPLLLILADVTRMQALTKPPTQSRPLRRAAEQPADHLNNLFTLVCRHAVRFFLLPRPWNCGRAARFNLCYMDFCWAPEEKG</sequence>
<organism evidence="1 2">
    <name type="scientific">Cloeon dipterum</name>
    <dbReference type="NCBI Taxonomy" id="197152"/>
    <lineage>
        <taxon>Eukaryota</taxon>
        <taxon>Metazoa</taxon>
        <taxon>Ecdysozoa</taxon>
        <taxon>Arthropoda</taxon>
        <taxon>Hexapoda</taxon>
        <taxon>Insecta</taxon>
        <taxon>Pterygota</taxon>
        <taxon>Palaeoptera</taxon>
        <taxon>Ephemeroptera</taxon>
        <taxon>Pisciforma</taxon>
        <taxon>Baetidae</taxon>
        <taxon>Cloeon</taxon>
    </lineage>
</organism>